<proteinExistence type="predicted"/>
<dbReference type="SUPFAM" id="SSF46785">
    <property type="entry name" value="Winged helix' DNA-binding domain"/>
    <property type="match status" value="1"/>
</dbReference>
<dbReference type="Pfam" id="PF00392">
    <property type="entry name" value="GntR"/>
    <property type="match status" value="1"/>
</dbReference>
<keyword evidence="1" id="KW-0805">Transcription regulation</keyword>
<gene>
    <name evidence="6" type="ORF">LX81_03399</name>
</gene>
<dbReference type="OrthoDB" id="8155773at2"/>
<dbReference type="GO" id="GO:0003700">
    <property type="term" value="F:DNA-binding transcription factor activity"/>
    <property type="evidence" value="ECO:0007669"/>
    <property type="project" value="InterPro"/>
</dbReference>
<dbReference type="AlphaFoldDB" id="A0A2W7NP20"/>
<dbReference type="SUPFAM" id="SSF48008">
    <property type="entry name" value="GntR ligand-binding domain-like"/>
    <property type="match status" value="1"/>
</dbReference>
<dbReference type="PRINTS" id="PR00035">
    <property type="entry name" value="HTHGNTR"/>
</dbReference>
<evidence type="ECO:0000313" key="7">
    <source>
        <dbReference type="Proteomes" id="UP000248916"/>
    </source>
</evidence>
<dbReference type="InterPro" id="IPR036388">
    <property type="entry name" value="WH-like_DNA-bd_sf"/>
</dbReference>
<evidence type="ECO:0000256" key="4">
    <source>
        <dbReference type="SAM" id="MobiDB-lite"/>
    </source>
</evidence>
<protein>
    <submittedName>
        <fullName evidence="6">DNA-binding FadR family transcriptional regulator</fullName>
    </submittedName>
</protein>
<evidence type="ECO:0000313" key="6">
    <source>
        <dbReference type="EMBL" id="PZX13022.1"/>
    </source>
</evidence>
<dbReference type="CDD" id="cd07377">
    <property type="entry name" value="WHTH_GntR"/>
    <property type="match status" value="1"/>
</dbReference>
<dbReference type="SMART" id="SM00345">
    <property type="entry name" value="HTH_GNTR"/>
    <property type="match status" value="1"/>
</dbReference>
<dbReference type="InterPro" id="IPR011711">
    <property type="entry name" value="GntR_C"/>
</dbReference>
<comment type="caution">
    <text evidence="6">The sequence shown here is derived from an EMBL/GenBank/DDBJ whole genome shotgun (WGS) entry which is preliminary data.</text>
</comment>
<organism evidence="6 7">
    <name type="scientific">Palleronia aestuarii</name>
    <dbReference type="NCBI Taxonomy" id="568105"/>
    <lineage>
        <taxon>Bacteria</taxon>
        <taxon>Pseudomonadati</taxon>
        <taxon>Pseudomonadota</taxon>
        <taxon>Alphaproteobacteria</taxon>
        <taxon>Rhodobacterales</taxon>
        <taxon>Roseobacteraceae</taxon>
        <taxon>Palleronia</taxon>
    </lineage>
</organism>
<dbReference type="PANTHER" id="PTHR43537:SF5">
    <property type="entry name" value="UXU OPERON TRANSCRIPTIONAL REGULATOR"/>
    <property type="match status" value="1"/>
</dbReference>
<dbReference type="Gene3D" id="1.20.120.530">
    <property type="entry name" value="GntR ligand-binding domain-like"/>
    <property type="match status" value="1"/>
</dbReference>
<dbReference type="Proteomes" id="UP000248916">
    <property type="component" value="Unassembled WGS sequence"/>
</dbReference>
<dbReference type="PANTHER" id="PTHR43537">
    <property type="entry name" value="TRANSCRIPTIONAL REGULATOR, GNTR FAMILY"/>
    <property type="match status" value="1"/>
</dbReference>
<sequence>MTKSSRSDPARITHINVPKASDILAEQLRSLILNGQYQPGELLPAERDLVHSSGISRTSVRDALRLLEVEGLITTRPGRAGGSTVRQVGRDAVARPLQLYVRSREIDLASLFDCRLAVEPFLAGRTAANRTEADLAHIEEIHAAFLAEEDISHYKRLNLDWHLAIAAASHNDLLYTLMEAISDPIFETSGYQQATTAEMRKAAKTAHEAILEAVRARNEPLARKRMERHLTAYINTVSARHGDPSRRSEPPASEEHQTP</sequence>
<evidence type="ECO:0000256" key="2">
    <source>
        <dbReference type="ARBA" id="ARBA00023125"/>
    </source>
</evidence>
<keyword evidence="2 6" id="KW-0238">DNA-binding</keyword>
<dbReference type="InterPro" id="IPR036390">
    <property type="entry name" value="WH_DNA-bd_sf"/>
</dbReference>
<dbReference type="RefSeq" id="WP_111538454.1">
    <property type="nucleotide sequence ID" value="NZ_QKZL01000020.1"/>
</dbReference>
<dbReference type="GO" id="GO:0003677">
    <property type="term" value="F:DNA binding"/>
    <property type="evidence" value="ECO:0007669"/>
    <property type="project" value="UniProtKB-KW"/>
</dbReference>
<dbReference type="PROSITE" id="PS50949">
    <property type="entry name" value="HTH_GNTR"/>
    <property type="match status" value="1"/>
</dbReference>
<evidence type="ECO:0000259" key="5">
    <source>
        <dbReference type="PROSITE" id="PS50949"/>
    </source>
</evidence>
<feature type="region of interest" description="Disordered" evidence="4">
    <location>
        <begin position="235"/>
        <end position="259"/>
    </location>
</feature>
<dbReference type="Gene3D" id="1.10.10.10">
    <property type="entry name" value="Winged helix-like DNA-binding domain superfamily/Winged helix DNA-binding domain"/>
    <property type="match status" value="1"/>
</dbReference>
<keyword evidence="3" id="KW-0804">Transcription</keyword>
<feature type="domain" description="HTH gntR-type" evidence="5">
    <location>
        <begin position="18"/>
        <end position="88"/>
    </location>
</feature>
<dbReference type="EMBL" id="QKZL01000020">
    <property type="protein sequence ID" value="PZX13022.1"/>
    <property type="molecule type" value="Genomic_DNA"/>
</dbReference>
<evidence type="ECO:0000256" key="1">
    <source>
        <dbReference type="ARBA" id="ARBA00023015"/>
    </source>
</evidence>
<dbReference type="Pfam" id="PF07729">
    <property type="entry name" value="FCD"/>
    <property type="match status" value="1"/>
</dbReference>
<accession>A0A2W7NP20</accession>
<feature type="compositionally biased region" description="Basic and acidic residues" evidence="4">
    <location>
        <begin position="240"/>
        <end position="259"/>
    </location>
</feature>
<name>A0A2W7NP20_9RHOB</name>
<reference evidence="6 7" key="1">
    <citation type="submission" date="2018-06" db="EMBL/GenBank/DDBJ databases">
        <title>Genomic Encyclopedia of Archaeal and Bacterial Type Strains, Phase II (KMG-II): from individual species to whole genera.</title>
        <authorList>
            <person name="Goeker M."/>
        </authorList>
    </citation>
    <scope>NUCLEOTIDE SEQUENCE [LARGE SCALE GENOMIC DNA]</scope>
    <source>
        <strain evidence="6 7">DSM 22009</strain>
    </source>
</reference>
<dbReference type="SMART" id="SM00895">
    <property type="entry name" value="FCD"/>
    <property type="match status" value="1"/>
</dbReference>
<keyword evidence="7" id="KW-1185">Reference proteome</keyword>
<dbReference type="InterPro" id="IPR000524">
    <property type="entry name" value="Tscrpt_reg_HTH_GntR"/>
</dbReference>
<evidence type="ECO:0000256" key="3">
    <source>
        <dbReference type="ARBA" id="ARBA00023163"/>
    </source>
</evidence>
<dbReference type="InterPro" id="IPR008920">
    <property type="entry name" value="TF_FadR/GntR_C"/>
</dbReference>